<dbReference type="InterPro" id="IPR050640">
    <property type="entry name" value="Bact_2-comp_sensor_kinase"/>
</dbReference>
<dbReference type="Proteomes" id="UP001597241">
    <property type="component" value="Unassembled WGS sequence"/>
</dbReference>
<feature type="transmembrane region" description="Helical" evidence="1">
    <location>
        <begin position="61"/>
        <end position="82"/>
    </location>
</feature>
<evidence type="ECO:0000256" key="1">
    <source>
        <dbReference type="SAM" id="Phobius"/>
    </source>
</evidence>
<keyword evidence="1" id="KW-1133">Transmembrane helix</keyword>
<dbReference type="InterPro" id="IPR036890">
    <property type="entry name" value="HATPase_C_sf"/>
</dbReference>
<reference evidence="5" key="1">
    <citation type="journal article" date="2019" name="Int. J. Syst. Evol. Microbiol.">
        <title>The Global Catalogue of Microorganisms (GCM) 10K type strain sequencing project: providing services to taxonomists for standard genome sequencing and annotation.</title>
        <authorList>
            <consortium name="The Broad Institute Genomics Platform"/>
            <consortium name="The Broad Institute Genome Sequencing Center for Infectious Disease"/>
            <person name="Wu L."/>
            <person name="Ma J."/>
        </authorList>
    </citation>
    <scope>NUCLEOTIDE SEQUENCE [LARGE SCALE GENOMIC DNA]</scope>
    <source>
        <strain evidence="5">CCUG 62221</strain>
    </source>
</reference>
<organism evidence="4 5">
    <name type="scientific">Lutibacter holmesii</name>
    <dbReference type="NCBI Taxonomy" id="1137985"/>
    <lineage>
        <taxon>Bacteria</taxon>
        <taxon>Pseudomonadati</taxon>
        <taxon>Bacteroidota</taxon>
        <taxon>Flavobacteriia</taxon>
        <taxon>Flavobacteriales</taxon>
        <taxon>Flavobacteriaceae</taxon>
        <taxon>Lutibacter</taxon>
    </lineage>
</organism>
<dbReference type="PANTHER" id="PTHR34220">
    <property type="entry name" value="SENSOR HISTIDINE KINASE YPDA"/>
    <property type="match status" value="1"/>
</dbReference>
<dbReference type="SUPFAM" id="SSF55874">
    <property type="entry name" value="ATPase domain of HSP90 chaperone/DNA topoisomerase II/histidine kinase"/>
    <property type="match status" value="1"/>
</dbReference>
<comment type="caution">
    <text evidence="4">The sequence shown here is derived from an EMBL/GenBank/DDBJ whole genome shotgun (WGS) entry which is preliminary data.</text>
</comment>
<feature type="transmembrane region" description="Helical" evidence="1">
    <location>
        <begin position="36"/>
        <end position="55"/>
    </location>
</feature>
<feature type="transmembrane region" description="Helical" evidence="1">
    <location>
        <begin position="103"/>
        <end position="122"/>
    </location>
</feature>
<dbReference type="PANTHER" id="PTHR34220:SF7">
    <property type="entry name" value="SENSOR HISTIDINE KINASE YPDA"/>
    <property type="match status" value="1"/>
</dbReference>
<name>A0ABW3WKB2_9FLAO</name>
<dbReference type="EC" id="2.7.13.3" evidence="4"/>
<feature type="transmembrane region" description="Helical" evidence="1">
    <location>
        <begin position="128"/>
        <end position="147"/>
    </location>
</feature>
<dbReference type="Gene3D" id="3.30.565.10">
    <property type="entry name" value="Histidine kinase-like ATPase, C-terminal domain"/>
    <property type="match status" value="1"/>
</dbReference>
<feature type="transmembrane region" description="Helical" evidence="1">
    <location>
        <begin position="12"/>
        <end position="29"/>
    </location>
</feature>
<accession>A0ABW3WKB2</accession>
<dbReference type="Pfam" id="PF06580">
    <property type="entry name" value="His_kinase"/>
    <property type="match status" value="1"/>
</dbReference>
<protein>
    <submittedName>
        <fullName evidence="4">Sensor histidine kinase</fullName>
        <ecNumber evidence="4">2.7.13.3</ecNumber>
    </submittedName>
</protein>
<keyword evidence="4" id="KW-0808">Transferase</keyword>
<keyword evidence="5" id="KW-1185">Reference proteome</keyword>
<feature type="transmembrane region" description="Helical" evidence="1">
    <location>
        <begin position="159"/>
        <end position="180"/>
    </location>
</feature>
<keyword evidence="4" id="KW-0418">Kinase</keyword>
<dbReference type="RefSeq" id="WP_386807720.1">
    <property type="nucleotide sequence ID" value="NZ_JBHTMV010000003.1"/>
</dbReference>
<evidence type="ECO:0000313" key="4">
    <source>
        <dbReference type="EMBL" id="MFD1292850.1"/>
    </source>
</evidence>
<keyword evidence="1" id="KW-0812">Transmembrane</keyword>
<feature type="domain" description="Signal transduction histidine kinase internal region" evidence="2">
    <location>
        <begin position="239"/>
        <end position="315"/>
    </location>
</feature>
<evidence type="ECO:0000313" key="5">
    <source>
        <dbReference type="Proteomes" id="UP001597241"/>
    </source>
</evidence>
<dbReference type="InterPro" id="IPR010559">
    <property type="entry name" value="Sig_transdc_His_kin_internal"/>
</dbReference>
<evidence type="ECO:0000259" key="3">
    <source>
        <dbReference type="Pfam" id="PF07695"/>
    </source>
</evidence>
<evidence type="ECO:0000259" key="2">
    <source>
        <dbReference type="Pfam" id="PF06580"/>
    </source>
</evidence>
<keyword evidence="1" id="KW-0472">Membrane</keyword>
<gene>
    <name evidence="4" type="ORF">ACFQ5N_03285</name>
</gene>
<proteinExistence type="predicted"/>
<dbReference type="EMBL" id="JBHTMV010000003">
    <property type="protein sequence ID" value="MFD1292850.1"/>
    <property type="molecule type" value="Genomic_DNA"/>
</dbReference>
<sequence length="441" mass="50927">MLLDFHSEVYSWIRGGVFILFVYHLLIYFQNKNNLYLFYSLYLLFITLFLCQSFIEDLIPGYSNYANFSMQFLAYGSYIAFARELLDSRNKLLMWDKYFEIEIKVLLLLAPVFLLIQFFFGYDFQVKAFIVLAPVITLFTFYIFYVIITRINNSATINFVIATLFYVVFANISFLELVFGKDIFISSGVKPIFFIYVGVLFQCLILSVIIGSIIKKIEQKSKNAEVSLAVKLKEMEELKMTALQSQMNPHFLFNSLNSINNFVIKSEVEKASDYITKFSRLIRVILNSSSSPTSTLSEELGILSLYVKLEQMRVNGGFSYTVNIQENINLEAIKVPTLFLQPFIENSIWHGIMKKEGKKKIELSIQKQDNTVICIIEDNGIGINKAKSINHMSQKRKFFGAKATENRIRILYKNKDVHIETKDISSSTKTGTQVSIKFPFE</sequence>
<feature type="transmembrane region" description="Helical" evidence="1">
    <location>
        <begin position="192"/>
        <end position="214"/>
    </location>
</feature>
<dbReference type="Pfam" id="PF07695">
    <property type="entry name" value="7TMR-DISM_7TM"/>
    <property type="match status" value="1"/>
</dbReference>
<dbReference type="GO" id="GO:0004673">
    <property type="term" value="F:protein histidine kinase activity"/>
    <property type="evidence" value="ECO:0007669"/>
    <property type="project" value="UniProtKB-EC"/>
</dbReference>
<feature type="domain" description="7TM-DISM receptor extracellular" evidence="3">
    <location>
        <begin position="15"/>
        <end position="211"/>
    </location>
</feature>
<dbReference type="InterPro" id="IPR011623">
    <property type="entry name" value="7TMR_DISM_rcpt_extracell_dom1"/>
</dbReference>